<reference evidence="1 2" key="1">
    <citation type="submission" date="2018-07" db="EMBL/GenBank/DDBJ databases">
        <title>Comparative genomes isolates from brazilian mangrove.</title>
        <authorList>
            <person name="De Araujo J.E."/>
            <person name="Taketani R.G."/>
            <person name="Silva M.C.P."/>
            <person name="Lourenco M.V."/>
            <person name="Oliveira V.M."/>
            <person name="Andreote F.D."/>
        </authorList>
    </citation>
    <scope>NUCLEOTIDE SEQUENCE [LARGE SCALE GENOMIC DNA]</scope>
    <source>
        <strain evidence="1 2">HEX PRIS-MGV</strain>
    </source>
</reference>
<protein>
    <submittedName>
        <fullName evidence="1">Uncharacterized protein</fullName>
    </submittedName>
</protein>
<name>A0A368KTN9_9BACT</name>
<dbReference type="OrthoDB" id="285989at2"/>
<dbReference type="RefSeq" id="WP_114369015.1">
    <property type="nucleotide sequence ID" value="NZ_QPEX01000024.1"/>
</dbReference>
<dbReference type="AlphaFoldDB" id="A0A368KTN9"/>
<proteinExistence type="predicted"/>
<dbReference type="EMBL" id="QPEX01000024">
    <property type="protein sequence ID" value="RCS49299.1"/>
    <property type="molecule type" value="Genomic_DNA"/>
</dbReference>
<accession>A0A368KTN9</accession>
<organism evidence="1 2">
    <name type="scientific">Bremerella cremea</name>
    <dbReference type="NCBI Taxonomy" id="1031537"/>
    <lineage>
        <taxon>Bacteria</taxon>
        <taxon>Pseudomonadati</taxon>
        <taxon>Planctomycetota</taxon>
        <taxon>Planctomycetia</taxon>
        <taxon>Pirellulales</taxon>
        <taxon>Pirellulaceae</taxon>
        <taxon>Bremerella</taxon>
    </lineage>
</organism>
<evidence type="ECO:0000313" key="1">
    <source>
        <dbReference type="EMBL" id="RCS49299.1"/>
    </source>
</evidence>
<sequence>MTNHHTIRLNGPWEMIAGLSDEPQRVKLPQGWPDIVSASHAGPVMLQRWFHRPTGIDDGSRVELILIDLPFSGSASVNDTSLGPFPAQQEHAIHLGEHLTQRCCLTLSVERLADLGNAIPVPQISLAIHPPD</sequence>
<gene>
    <name evidence="1" type="ORF">DTL42_12245</name>
</gene>
<dbReference type="Proteomes" id="UP000253562">
    <property type="component" value="Unassembled WGS sequence"/>
</dbReference>
<comment type="caution">
    <text evidence="1">The sequence shown here is derived from an EMBL/GenBank/DDBJ whole genome shotgun (WGS) entry which is preliminary data.</text>
</comment>
<evidence type="ECO:0000313" key="2">
    <source>
        <dbReference type="Proteomes" id="UP000253562"/>
    </source>
</evidence>